<dbReference type="PANTHER" id="PTHR30298:SF0">
    <property type="entry name" value="PROTEIN YBFL-RELATED"/>
    <property type="match status" value="1"/>
</dbReference>
<dbReference type="GO" id="GO:0003677">
    <property type="term" value="F:DNA binding"/>
    <property type="evidence" value="ECO:0007669"/>
    <property type="project" value="InterPro"/>
</dbReference>
<name>A0A5J4P8U0_9ZZZZ</name>
<accession>A0A5J4P8U0</accession>
<dbReference type="EMBL" id="SNRY01011051">
    <property type="protein sequence ID" value="KAA6305014.1"/>
    <property type="molecule type" value="Genomic_DNA"/>
</dbReference>
<dbReference type="GO" id="GO:0004803">
    <property type="term" value="F:transposase activity"/>
    <property type="evidence" value="ECO:0007669"/>
    <property type="project" value="InterPro"/>
</dbReference>
<dbReference type="InterPro" id="IPR051698">
    <property type="entry name" value="Transposase_11-like"/>
</dbReference>
<dbReference type="InterPro" id="IPR047647">
    <property type="entry name" value="ISAs1_transpos"/>
</dbReference>
<protein>
    <recommendedName>
        <fullName evidence="1">Transposase IS4-like domain-containing protein</fullName>
    </recommendedName>
</protein>
<feature type="non-terminal residue" evidence="2">
    <location>
        <position position="1"/>
    </location>
</feature>
<dbReference type="InterPro" id="IPR002559">
    <property type="entry name" value="Transposase_11"/>
</dbReference>
<comment type="caution">
    <text evidence="2">The sequence shown here is derived from an EMBL/GenBank/DDBJ whole genome shotgun (WGS) entry which is preliminary data.</text>
</comment>
<sequence length="81" mass="9927">QPFNQYIRNHWKIENSLHWTLDTVFREDEQRKRTKHAAENFAIVRKIALNLLKKDRGKESLRSKRLKAGWNKEYLIDLFKF</sequence>
<dbReference type="PANTHER" id="PTHR30298">
    <property type="entry name" value="H REPEAT-ASSOCIATED PREDICTED TRANSPOSASE"/>
    <property type="match status" value="1"/>
</dbReference>
<proteinExistence type="predicted"/>
<dbReference type="Pfam" id="PF01609">
    <property type="entry name" value="DDE_Tnp_1"/>
    <property type="match status" value="1"/>
</dbReference>
<gene>
    <name evidence="2" type="ORF">EZS27_043335</name>
</gene>
<feature type="domain" description="Transposase IS4-like" evidence="1">
    <location>
        <begin position="4"/>
        <end position="51"/>
    </location>
</feature>
<reference evidence="2" key="1">
    <citation type="submission" date="2019-03" db="EMBL/GenBank/DDBJ databases">
        <title>Single cell metagenomics reveals metabolic interactions within the superorganism composed of flagellate Streblomastix strix and complex community of Bacteroidetes bacteria on its surface.</title>
        <authorList>
            <person name="Treitli S.C."/>
            <person name="Kolisko M."/>
            <person name="Husnik F."/>
            <person name="Keeling P."/>
            <person name="Hampl V."/>
        </authorList>
    </citation>
    <scope>NUCLEOTIDE SEQUENCE</scope>
    <source>
        <strain evidence="2">STM</strain>
    </source>
</reference>
<dbReference type="AlphaFoldDB" id="A0A5J4P8U0"/>
<evidence type="ECO:0000313" key="2">
    <source>
        <dbReference type="EMBL" id="KAA6305014.1"/>
    </source>
</evidence>
<organism evidence="2">
    <name type="scientific">termite gut metagenome</name>
    <dbReference type="NCBI Taxonomy" id="433724"/>
    <lineage>
        <taxon>unclassified sequences</taxon>
        <taxon>metagenomes</taxon>
        <taxon>organismal metagenomes</taxon>
    </lineage>
</organism>
<dbReference type="GO" id="GO:0006313">
    <property type="term" value="P:DNA transposition"/>
    <property type="evidence" value="ECO:0007669"/>
    <property type="project" value="InterPro"/>
</dbReference>
<dbReference type="NCBIfam" id="NF033564">
    <property type="entry name" value="transpos_ISAs1"/>
    <property type="match status" value="1"/>
</dbReference>
<evidence type="ECO:0000259" key="1">
    <source>
        <dbReference type="Pfam" id="PF01609"/>
    </source>
</evidence>